<name>A0AAV4H916_9GAST</name>
<reference evidence="3 4" key="1">
    <citation type="journal article" date="2021" name="Elife">
        <title>Chloroplast acquisition without the gene transfer in kleptoplastic sea slugs, Plakobranchus ocellatus.</title>
        <authorList>
            <person name="Maeda T."/>
            <person name="Takahashi S."/>
            <person name="Yoshida T."/>
            <person name="Shimamura S."/>
            <person name="Takaki Y."/>
            <person name="Nagai Y."/>
            <person name="Toyoda A."/>
            <person name="Suzuki Y."/>
            <person name="Arimoto A."/>
            <person name="Ishii H."/>
            <person name="Satoh N."/>
            <person name="Nishiyama T."/>
            <person name="Hasebe M."/>
            <person name="Maruyama T."/>
            <person name="Minagawa J."/>
            <person name="Obokata J."/>
            <person name="Shigenobu S."/>
        </authorList>
    </citation>
    <scope>NUCLEOTIDE SEQUENCE [LARGE SCALE GENOMIC DNA]</scope>
</reference>
<proteinExistence type="predicted"/>
<dbReference type="EMBL" id="BMAT01005488">
    <property type="protein sequence ID" value="GFR94214.1"/>
    <property type="molecule type" value="Genomic_DNA"/>
</dbReference>
<protein>
    <submittedName>
        <fullName evidence="3">Solute carrier family 28 member 3-like</fullName>
    </submittedName>
</protein>
<dbReference type="PANTHER" id="PTHR10590">
    <property type="entry name" value="SODIUM/NUCLEOSIDE COTRANSPORTER"/>
    <property type="match status" value="1"/>
</dbReference>
<feature type="non-terminal residue" evidence="3">
    <location>
        <position position="106"/>
    </location>
</feature>
<dbReference type="PANTHER" id="PTHR10590:SF4">
    <property type="entry name" value="SOLUTE CARRIER FAMILY 28 MEMBER 3"/>
    <property type="match status" value="1"/>
</dbReference>
<keyword evidence="4" id="KW-1185">Reference proteome</keyword>
<evidence type="ECO:0000256" key="1">
    <source>
        <dbReference type="SAM" id="Phobius"/>
    </source>
</evidence>
<dbReference type="InterPro" id="IPR008276">
    <property type="entry name" value="C_nuclsd_transpt"/>
</dbReference>
<dbReference type="Proteomes" id="UP000762676">
    <property type="component" value="Unassembled WGS sequence"/>
</dbReference>
<dbReference type="AlphaFoldDB" id="A0AAV4H916"/>
<organism evidence="3 4">
    <name type="scientific">Elysia marginata</name>
    <dbReference type="NCBI Taxonomy" id="1093978"/>
    <lineage>
        <taxon>Eukaryota</taxon>
        <taxon>Metazoa</taxon>
        <taxon>Spiralia</taxon>
        <taxon>Lophotrochozoa</taxon>
        <taxon>Mollusca</taxon>
        <taxon>Gastropoda</taxon>
        <taxon>Heterobranchia</taxon>
        <taxon>Euthyneura</taxon>
        <taxon>Panpulmonata</taxon>
        <taxon>Sacoglossa</taxon>
        <taxon>Placobranchoidea</taxon>
        <taxon>Plakobranchidae</taxon>
        <taxon>Elysia</taxon>
    </lineage>
</organism>
<keyword evidence="1" id="KW-0472">Membrane</keyword>
<keyword evidence="1" id="KW-0812">Transmembrane</keyword>
<evidence type="ECO:0000313" key="3">
    <source>
        <dbReference type="EMBL" id="GFR94214.1"/>
    </source>
</evidence>
<accession>A0AAV4H916</accession>
<dbReference type="InterPro" id="IPR011657">
    <property type="entry name" value="CNT_C_dom"/>
</dbReference>
<gene>
    <name evidence="3" type="ORF">ElyMa_002662700</name>
</gene>
<feature type="transmembrane region" description="Helical" evidence="1">
    <location>
        <begin position="52"/>
        <end position="77"/>
    </location>
</feature>
<dbReference type="Pfam" id="PF07662">
    <property type="entry name" value="Nucleos_tra2_C"/>
    <property type="match status" value="1"/>
</dbReference>
<sequence>MKIRVNKFVYFEYMAATNFTGTITHHSNDDITLDFWGKRLEQGFLSERSEAIATYALCGFSSIISAVMVLGVIYAIAPKRKKWITSITIPALVAGNLANCMTGCFA</sequence>
<dbReference type="GO" id="GO:0005886">
    <property type="term" value="C:plasma membrane"/>
    <property type="evidence" value="ECO:0007669"/>
    <property type="project" value="TreeGrafter"/>
</dbReference>
<dbReference type="GO" id="GO:0005415">
    <property type="term" value="F:nucleoside:sodium symporter activity"/>
    <property type="evidence" value="ECO:0007669"/>
    <property type="project" value="TreeGrafter"/>
</dbReference>
<evidence type="ECO:0000313" key="4">
    <source>
        <dbReference type="Proteomes" id="UP000762676"/>
    </source>
</evidence>
<evidence type="ECO:0000259" key="2">
    <source>
        <dbReference type="Pfam" id="PF07662"/>
    </source>
</evidence>
<comment type="caution">
    <text evidence="3">The sequence shown here is derived from an EMBL/GenBank/DDBJ whole genome shotgun (WGS) entry which is preliminary data.</text>
</comment>
<keyword evidence="1" id="KW-1133">Transmembrane helix</keyword>
<feature type="domain" description="Concentrative nucleoside transporter C-terminal" evidence="2">
    <location>
        <begin position="3"/>
        <end position="106"/>
    </location>
</feature>